<dbReference type="InterPro" id="IPR000834">
    <property type="entry name" value="Peptidase_M14"/>
</dbReference>
<keyword evidence="8" id="KW-1015">Disulfide bond</keyword>
<keyword evidence="6 13" id="KW-0732">Signal</keyword>
<dbReference type="SMART" id="SM00631">
    <property type="entry name" value="Zn_pept"/>
    <property type="match status" value="1"/>
</dbReference>
<comment type="cofactor">
    <cofactor evidence="1">
        <name>Zn(2+)</name>
        <dbReference type="ChEBI" id="CHEBI:29105"/>
    </cofactor>
</comment>
<dbReference type="PRINTS" id="PR00765">
    <property type="entry name" value="CRBOXYPTASEA"/>
</dbReference>
<dbReference type="GO" id="GO:0008270">
    <property type="term" value="F:zinc ion binding"/>
    <property type="evidence" value="ECO:0007669"/>
    <property type="project" value="InterPro"/>
</dbReference>
<dbReference type="FunFam" id="3.40.630.10:FF:000060">
    <property type="entry name" value="Putative metallocarboxypeptidase ecm14"/>
    <property type="match status" value="1"/>
</dbReference>
<evidence type="ECO:0000256" key="6">
    <source>
        <dbReference type="ARBA" id="ARBA00022729"/>
    </source>
</evidence>
<evidence type="ECO:0000259" key="14">
    <source>
        <dbReference type="PROSITE" id="PS52035"/>
    </source>
</evidence>
<evidence type="ECO:0000256" key="1">
    <source>
        <dbReference type="ARBA" id="ARBA00001947"/>
    </source>
</evidence>
<reference evidence="15" key="1">
    <citation type="journal article" date="2022" name="DNA Res.">
        <title>Genome analysis of five recently described species of the CUG-Ser clade uncovers Candida theae as a new hybrid lineage with pathogenic potential in the Candida parapsilosis species complex.</title>
        <authorList>
            <person name="Mixao V."/>
            <person name="Del Olmo V."/>
            <person name="Hegedusova E."/>
            <person name="Saus E."/>
            <person name="Pryszcz L."/>
            <person name="Cillingova A."/>
            <person name="Nosek J."/>
            <person name="Gabaldon T."/>
        </authorList>
    </citation>
    <scope>NUCLEOTIDE SEQUENCE</scope>
    <source>
        <strain evidence="15">CBS 10844</strain>
    </source>
</reference>
<feature type="chain" id="PRO_5042477791" description="Inactive metallocarboxypeptidase ECM14" evidence="13">
    <location>
        <begin position="20"/>
        <end position="478"/>
    </location>
</feature>
<evidence type="ECO:0000256" key="8">
    <source>
        <dbReference type="ARBA" id="ARBA00023157"/>
    </source>
</evidence>
<dbReference type="EMBL" id="JAHUZD010000058">
    <property type="protein sequence ID" value="KAI3405207.2"/>
    <property type="molecule type" value="Genomic_DNA"/>
</dbReference>
<evidence type="ECO:0000256" key="2">
    <source>
        <dbReference type="ARBA" id="ARBA00004613"/>
    </source>
</evidence>
<dbReference type="InterPro" id="IPR057247">
    <property type="entry name" value="CARBOXYPEPT_ZN_2"/>
</dbReference>
<comment type="caution">
    <text evidence="15">The sequence shown here is derived from an EMBL/GenBank/DDBJ whole genome shotgun (WGS) entry which is preliminary data.</text>
</comment>
<protein>
    <recommendedName>
        <fullName evidence="10">Inactive metallocarboxypeptidase ECM14</fullName>
    </recommendedName>
    <alternativeName>
        <fullName evidence="11">Inactive metallocarboxypeptidase ecm14</fullName>
    </alternativeName>
</protein>
<evidence type="ECO:0000256" key="3">
    <source>
        <dbReference type="ARBA" id="ARBA00005988"/>
    </source>
</evidence>
<evidence type="ECO:0000256" key="10">
    <source>
        <dbReference type="ARBA" id="ARBA00026187"/>
    </source>
</evidence>
<feature type="domain" description="Peptidase M14" evidence="14">
    <location>
        <begin position="168"/>
        <end position="473"/>
    </location>
</feature>
<organism evidence="15 16">
    <name type="scientific">Candida oxycetoniae</name>
    <dbReference type="NCBI Taxonomy" id="497107"/>
    <lineage>
        <taxon>Eukaryota</taxon>
        <taxon>Fungi</taxon>
        <taxon>Dikarya</taxon>
        <taxon>Ascomycota</taxon>
        <taxon>Saccharomycotina</taxon>
        <taxon>Pichiomycetes</taxon>
        <taxon>Debaryomycetaceae</taxon>
        <taxon>Candida/Lodderomyces clade</taxon>
        <taxon>Candida</taxon>
    </lineage>
</organism>
<dbReference type="GO" id="GO:0006508">
    <property type="term" value="P:proteolysis"/>
    <property type="evidence" value="ECO:0007669"/>
    <property type="project" value="InterPro"/>
</dbReference>
<evidence type="ECO:0000256" key="7">
    <source>
        <dbReference type="ARBA" id="ARBA00022833"/>
    </source>
</evidence>
<dbReference type="SUPFAM" id="SSF53187">
    <property type="entry name" value="Zn-dependent exopeptidases"/>
    <property type="match status" value="1"/>
</dbReference>
<dbReference type="GO" id="GO:0004181">
    <property type="term" value="F:metallocarboxypeptidase activity"/>
    <property type="evidence" value="ECO:0007669"/>
    <property type="project" value="InterPro"/>
</dbReference>
<evidence type="ECO:0000256" key="12">
    <source>
        <dbReference type="PROSITE-ProRule" id="PRU01379"/>
    </source>
</evidence>
<evidence type="ECO:0000256" key="13">
    <source>
        <dbReference type="SAM" id="SignalP"/>
    </source>
</evidence>
<dbReference type="Proteomes" id="UP001202479">
    <property type="component" value="Unassembled WGS sequence"/>
</dbReference>
<keyword evidence="16" id="KW-1185">Reference proteome</keyword>
<dbReference type="PROSITE" id="PS00132">
    <property type="entry name" value="CARBOXYPEPT_ZN_1"/>
    <property type="match status" value="1"/>
</dbReference>
<dbReference type="Pfam" id="PF00246">
    <property type="entry name" value="Peptidase_M14"/>
    <property type="match status" value="1"/>
</dbReference>
<evidence type="ECO:0000256" key="5">
    <source>
        <dbReference type="ARBA" id="ARBA00022723"/>
    </source>
</evidence>
<dbReference type="RefSeq" id="XP_049180952.1">
    <property type="nucleotide sequence ID" value="XM_049323165.1"/>
</dbReference>
<keyword evidence="5" id="KW-0479">Metal-binding</keyword>
<dbReference type="PANTHER" id="PTHR11705">
    <property type="entry name" value="PROTEASE FAMILY M14 CARBOXYPEPTIDASE A,B"/>
    <property type="match status" value="1"/>
</dbReference>
<dbReference type="Gene3D" id="3.40.630.10">
    <property type="entry name" value="Zn peptidases"/>
    <property type="match status" value="1"/>
</dbReference>
<dbReference type="PROSITE" id="PS52035">
    <property type="entry name" value="PEPTIDASE_M14"/>
    <property type="match status" value="1"/>
</dbReference>
<feature type="signal peptide" evidence="13">
    <location>
        <begin position="1"/>
        <end position="19"/>
    </location>
</feature>
<sequence length="478" mass="55423">MKRTVFVALFLLLLRAASVQISFKVQDIFGTCTLSQYGHYSSIDAIEHPIDLKQYEDNCVIRISYANDEPLKEFLLGSTSKSKSNSNSNSNITYKKWGKNNNQQTLDIQIDANSLGKLVERFPTMVYKMVIKDLSQAVYETFPLSKVPLILESNNDIHSFSEEVFFKEYRDIATINSWLSLLQATYPDIIKIEDIGETFEHKKLQVVHFSVPSSEIEHREKKTVVITGGIHAREWISVSTTLYLIYKLVQLYDTWPESKMLTNLNFLFIPVFNPDGYEYTWTTDRLWRKNRQQTPVPKCFGIDIDHSYDYHWTKSSDWACGEEYSGESPFEAFESRIWNSYLDETNQQHKISGYIDLHSYSQEILYPYAYSCNQQPRDEENLLELAYGIARSIRLQSGEDYQVLPACIDKDADLLPDLGSGTSLDFMYHNKAYWAYQLKLRDTGDHGFLLPSKYIEPVGNEVYAAIKYFCSFILSDER</sequence>
<proteinExistence type="inferred from homology"/>
<evidence type="ECO:0000256" key="4">
    <source>
        <dbReference type="ARBA" id="ARBA00022525"/>
    </source>
</evidence>
<comment type="similarity">
    <text evidence="3 12">Belongs to the peptidase M14 family.</text>
</comment>
<evidence type="ECO:0000313" key="15">
    <source>
        <dbReference type="EMBL" id="KAI3405207.2"/>
    </source>
</evidence>
<gene>
    <name evidence="15" type="ORF">KGF56_001984</name>
</gene>
<dbReference type="CDD" id="cd03860">
    <property type="entry name" value="M14_CP_A-B_like"/>
    <property type="match status" value="1"/>
</dbReference>
<dbReference type="AlphaFoldDB" id="A0AAI9SY23"/>
<keyword evidence="7" id="KW-0862">Zinc</keyword>
<evidence type="ECO:0000256" key="11">
    <source>
        <dbReference type="ARBA" id="ARBA00026213"/>
    </source>
</evidence>
<evidence type="ECO:0000313" key="16">
    <source>
        <dbReference type="Proteomes" id="UP001202479"/>
    </source>
</evidence>
<dbReference type="InterPro" id="IPR057246">
    <property type="entry name" value="CARBOXYPEPT_ZN_1"/>
</dbReference>
<dbReference type="PANTHER" id="PTHR11705:SF147">
    <property type="entry name" value="INACTIVE METALLOCARBOXYPEPTIDASE ECM14"/>
    <property type="match status" value="1"/>
</dbReference>
<comment type="caution">
    <text evidence="12">Lacks conserved residue(s) required for the propagation of feature annotation.</text>
</comment>
<evidence type="ECO:0000256" key="9">
    <source>
        <dbReference type="ARBA" id="ARBA00025210"/>
    </source>
</evidence>
<name>A0AAI9SY23_9ASCO</name>
<accession>A0AAI9SY23</accession>
<dbReference type="PROSITE" id="PS00133">
    <property type="entry name" value="CARBOXYPEPT_ZN_2"/>
    <property type="match status" value="1"/>
</dbReference>
<comment type="subcellular location">
    <subcellularLocation>
        <location evidence="2">Secreted</location>
    </subcellularLocation>
</comment>
<keyword evidence="4" id="KW-0964">Secreted</keyword>
<dbReference type="GeneID" id="73379601"/>
<comment type="function">
    <text evidence="9">Inactive carboxypeptidase that may play a role in cell wall organization and biogenesis.</text>
</comment>
<dbReference type="GO" id="GO:0005576">
    <property type="term" value="C:extracellular region"/>
    <property type="evidence" value="ECO:0007669"/>
    <property type="project" value="UniProtKB-SubCell"/>
</dbReference>